<dbReference type="InterPro" id="IPR012259">
    <property type="entry name" value="DHFR"/>
</dbReference>
<name>A0A507FDW3_9FUNG</name>
<evidence type="ECO:0000259" key="8">
    <source>
        <dbReference type="PROSITE" id="PS51330"/>
    </source>
</evidence>
<proteinExistence type="inferred from homology"/>
<keyword evidence="4" id="KW-0554">One-carbon metabolism</keyword>
<sequence length="219" mass="24160">MDPRIHLVVAAASHNYAIGSNGLLPWRLKGDMLFFQLITTYFGIPPSALDTAPPNTPNYVIMGRRTWESIPSKFRPLPNRTNLILSRNPDFARNNPSLLTFATLDAAIAYAKGSKPATSSIFVIGGASVYAEALARPDCGYVFYTNVQVPQHALEGIKFDVFMPAEFMDGSAFRRVADEEVLSTILPRKVVAECCAGGDLTVSENGFQYEYQVYVRNNL</sequence>
<evidence type="ECO:0000313" key="10">
    <source>
        <dbReference type="Proteomes" id="UP000320333"/>
    </source>
</evidence>
<evidence type="ECO:0000256" key="1">
    <source>
        <dbReference type="ARBA" id="ARBA00004903"/>
    </source>
</evidence>
<dbReference type="GO" id="GO:0004146">
    <property type="term" value="F:dihydrofolate reductase activity"/>
    <property type="evidence" value="ECO:0007669"/>
    <property type="project" value="UniProtKB-EC"/>
</dbReference>
<dbReference type="PRINTS" id="PR00070">
    <property type="entry name" value="DHFR"/>
</dbReference>
<dbReference type="GO" id="GO:0046452">
    <property type="term" value="P:dihydrofolate metabolic process"/>
    <property type="evidence" value="ECO:0007669"/>
    <property type="project" value="TreeGrafter"/>
</dbReference>
<gene>
    <name evidence="9" type="primary">DFR1</name>
    <name evidence="9" type="ORF">CcCBS67573_g05263</name>
</gene>
<dbReference type="PROSITE" id="PS51330">
    <property type="entry name" value="DHFR_2"/>
    <property type="match status" value="1"/>
</dbReference>
<dbReference type="CDD" id="cd00209">
    <property type="entry name" value="DHFR"/>
    <property type="match status" value="1"/>
</dbReference>
<comment type="similarity">
    <text evidence="7">Belongs to the dihydrofolate reductase family.</text>
</comment>
<dbReference type="GO" id="GO:0046654">
    <property type="term" value="P:tetrahydrofolate biosynthetic process"/>
    <property type="evidence" value="ECO:0007669"/>
    <property type="project" value="UniProtKB-UniPathway"/>
</dbReference>
<dbReference type="InterPro" id="IPR001796">
    <property type="entry name" value="DHFR_dom"/>
</dbReference>
<keyword evidence="6" id="KW-0560">Oxidoreductase</keyword>
<dbReference type="InterPro" id="IPR024072">
    <property type="entry name" value="DHFR-like_dom_sf"/>
</dbReference>
<dbReference type="PROSITE" id="PS00075">
    <property type="entry name" value="DHFR_1"/>
    <property type="match status" value="1"/>
</dbReference>
<keyword evidence="5" id="KW-0521">NADP</keyword>
<evidence type="ECO:0000256" key="2">
    <source>
        <dbReference type="ARBA" id="ARBA00012856"/>
    </source>
</evidence>
<organism evidence="9 10">
    <name type="scientific">Chytriomyces confervae</name>
    <dbReference type="NCBI Taxonomy" id="246404"/>
    <lineage>
        <taxon>Eukaryota</taxon>
        <taxon>Fungi</taxon>
        <taxon>Fungi incertae sedis</taxon>
        <taxon>Chytridiomycota</taxon>
        <taxon>Chytridiomycota incertae sedis</taxon>
        <taxon>Chytridiomycetes</taxon>
        <taxon>Chytridiales</taxon>
        <taxon>Chytriomycetaceae</taxon>
        <taxon>Chytriomyces</taxon>
    </lineage>
</organism>
<comment type="pathway">
    <text evidence="1">Cofactor biosynthesis; tetrahydrofolate biosynthesis; 5,6,7,8-tetrahydrofolate from 7,8-dihydrofolate: step 1/1.</text>
</comment>
<dbReference type="InterPro" id="IPR017925">
    <property type="entry name" value="DHFR_CS"/>
</dbReference>
<evidence type="ECO:0000256" key="7">
    <source>
        <dbReference type="RuleBase" id="RU004474"/>
    </source>
</evidence>
<evidence type="ECO:0000256" key="3">
    <source>
        <dbReference type="ARBA" id="ARBA00018886"/>
    </source>
</evidence>
<dbReference type="EMBL" id="QEAP01000184">
    <property type="protein sequence ID" value="TPX73468.1"/>
    <property type="molecule type" value="Genomic_DNA"/>
</dbReference>
<evidence type="ECO:0000313" key="9">
    <source>
        <dbReference type="EMBL" id="TPX73468.1"/>
    </source>
</evidence>
<reference evidence="9 10" key="1">
    <citation type="journal article" date="2019" name="Sci. Rep.">
        <title>Comparative genomics of chytrid fungi reveal insights into the obligate biotrophic and pathogenic lifestyle of Synchytrium endobioticum.</title>
        <authorList>
            <person name="van de Vossenberg B.T.L.H."/>
            <person name="Warris S."/>
            <person name="Nguyen H.D.T."/>
            <person name="van Gent-Pelzer M.P.E."/>
            <person name="Joly D.L."/>
            <person name="van de Geest H.C."/>
            <person name="Bonants P.J.M."/>
            <person name="Smith D.S."/>
            <person name="Levesque C.A."/>
            <person name="van der Lee T.A.J."/>
        </authorList>
    </citation>
    <scope>NUCLEOTIDE SEQUENCE [LARGE SCALE GENOMIC DNA]</scope>
    <source>
        <strain evidence="9 10">CBS 675.73</strain>
    </source>
</reference>
<evidence type="ECO:0000256" key="5">
    <source>
        <dbReference type="ARBA" id="ARBA00022857"/>
    </source>
</evidence>
<dbReference type="GO" id="GO:0006730">
    <property type="term" value="P:one-carbon metabolic process"/>
    <property type="evidence" value="ECO:0007669"/>
    <property type="project" value="UniProtKB-KW"/>
</dbReference>
<accession>A0A507FDW3</accession>
<evidence type="ECO:0000256" key="4">
    <source>
        <dbReference type="ARBA" id="ARBA00022563"/>
    </source>
</evidence>
<dbReference type="OrthoDB" id="414698at2759"/>
<dbReference type="GO" id="GO:0046655">
    <property type="term" value="P:folic acid metabolic process"/>
    <property type="evidence" value="ECO:0007669"/>
    <property type="project" value="TreeGrafter"/>
</dbReference>
<dbReference type="GO" id="GO:0005739">
    <property type="term" value="C:mitochondrion"/>
    <property type="evidence" value="ECO:0007669"/>
    <property type="project" value="TreeGrafter"/>
</dbReference>
<keyword evidence="10" id="KW-1185">Reference proteome</keyword>
<dbReference type="Pfam" id="PF00186">
    <property type="entry name" value="DHFR_1"/>
    <property type="match status" value="1"/>
</dbReference>
<dbReference type="STRING" id="246404.A0A507FDW3"/>
<dbReference type="UniPathway" id="UPA00077">
    <property type="reaction ID" value="UER00158"/>
</dbReference>
<evidence type="ECO:0000256" key="6">
    <source>
        <dbReference type="ARBA" id="ARBA00023002"/>
    </source>
</evidence>
<protein>
    <recommendedName>
        <fullName evidence="3">Dihydrofolate reductase</fullName>
        <ecNumber evidence="2">1.5.1.3</ecNumber>
    </recommendedName>
</protein>
<comment type="caution">
    <text evidence="9">The sequence shown here is derived from an EMBL/GenBank/DDBJ whole genome shotgun (WGS) entry which is preliminary data.</text>
</comment>
<dbReference type="EC" id="1.5.1.3" evidence="2"/>
<feature type="domain" description="DHFR" evidence="8">
    <location>
        <begin position="4"/>
        <end position="216"/>
    </location>
</feature>
<dbReference type="AlphaFoldDB" id="A0A507FDW3"/>
<dbReference type="Proteomes" id="UP000320333">
    <property type="component" value="Unassembled WGS sequence"/>
</dbReference>
<dbReference type="GO" id="GO:0050661">
    <property type="term" value="F:NADP binding"/>
    <property type="evidence" value="ECO:0007669"/>
    <property type="project" value="InterPro"/>
</dbReference>
<dbReference type="SUPFAM" id="SSF53597">
    <property type="entry name" value="Dihydrofolate reductase-like"/>
    <property type="match status" value="1"/>
</dbReference>
<dbReference type="PANTHER" id="PTHR48069">
    <property type="entry name" value="DIHYDROFOLATE REDUCTASE"/>
    <property type="match status" value="1"/>
</dbReference>
<dbReference type="PANTHER" id="PTHR48069:SF3">
    <property type="entry name" value="DIHYDROFOLATE REDUCTASE"/>
    <property type="match status" value="1"/>
</dbReference>
<dbReference type="Gene3D" id="3.40.430.10">
    <property type="entry name" value="Dihydrofolate Reductase, subunit A"/>
    <property type="match status" value="1"/>
</dbReference>